<dbReference type="SUPFAM" id="SSF48452">
    <property type="entry name" value="TPR-like"/>
    <property type="match status" value="1"/>
</dbReference>
<evidence type="ECO:0000313" key="2">
    <source>
        <dbReference type="Proteomes" id="UP000253250"/>
    </source>
</evidence>
<reference evidence="1 2" key="1">
    <citation type="submission" date="2018-02" db="EMBL/GenBank/DDBJ databases">
        <title>Insights into the biology of acidophilic members of the Acidiferrobacteraceae family derived from comparative genomic analyses.</title>
        <authorList>
            <person name="Issotta F."/>
            <person name="Thyssen C."/>
            <person name="Mena C."/>
            <person name="Moya A."/>
            <person name="Bellenberg S."/>
            <person name="Sproer C."/>
            <person name="Covarrubias P.C."/>
            <person name="Sand W."/>
            <person name="Quatrini R."/>
            <person name="Vera M."/>
        </authorList>
    </citation>
    <scope>NUCLEOTIDE SEQUENCE [LARGE SCALE GENOMIC DNA]</scope>
    <source>
        <strain evidence="2">m-1</strain>
    </source>
</reference>
<dbReference type="AlphaFoldDB" id="A0A1C2G3U4"/>
<accession>A0A1C2G3U4</accession>
<dbReference type="Proteomes" id="UP000253250">
    <property type="component" value="Unassembled WGS sequence"/>
</dbReference>
<dbReference type="RefSeq" id="WP_065969060.1">
    <property type="nucleotide sequence ID" value="NZ_CP080624.1"/>
</dbReference>
<dbReference type="InterPro" id="IPR019734">
    <property type="entry name" value="TPR_rpt"/>
</dbReference>
<sequence>MDTEALEKMLARGQDNLLLRYGLGGEYARLRQYDKAIPHLQAAVAFDPHHAAAWKLLGRALTESGRPEEARQAYQQGIAAAEAGGHIQAAREMRVFLKRLDKSAG</sequence>
<dbReference type="OrthoDB" id="8421013at2"/>
<comment type="caution">
    <text evidence="1">The sequence shown here is derived from an EMBL/GenBank/DDBJ whole genome shotgun (WGS) entry which is preliminary data.</text>
</comment>
<dbReference type="PROSITE" id="PS50005">
    <property type="entry name" value="TPR"/>
    <property type="match status" value="1"/>
</dbReference>
<organism evidence="1 2">
    <name type="scientific">Acidiferrobacter thiooxydans</name>
    <dbReference type="NCBI Taxonomy" id="163359"/>
    <lineage>
        <taxon>Bacteria</taxon>
        <taxon>Pseudomonadati</taxon>
        <taxon>Pseudomonadota</taxon>
        <taxon>Gammaproteobacteria</taxon>
        <taxon>Acidiferrobacterales</taxon>
        <taxon>Acidiferrobacteraceae</taxon>
        <taxon>Acidiferrobacter</taxon>
    </lineage>
</organism>
<dbReference type="STRING" id="163359.A9R16_08280"/>
<proteinExistence type="predicted"/>
<dbReference type="Pfam" id="PF14559">
    <property type="entry name" value="TPR_19"/>
    <property type="match status" value="1"/>
</dbReference>
<dbReference type="Gene3D" id="1.25.40.10">
    <property type="entry name" value="Tetratricopeptide repeat domain"/>
    <property type="match status" value="1"/>
</dbReference>
<dbReference type="SMART" id="SM00028">
    <property type="entry name" value="TPR"/>
    <property type="match status" value="2"/>
</dbReference>
<protein>
    <submittedName>
        <fullName evidence="1">Tetratricopeptide repeat protein</fullName>
    </submittedName>
</protein>
<gene>
    <name evidence="1" type="ORF">C4900_00680</name>
</gene>
<dbReference type="EMBL" id="PSYR01000001">
    <property type="protein sequence ID" value="RCN58348.1"/>
    <property type="molecule type" value="Genomic_DNA"/>
</dbReference>
<dbReference type="InterPro" id="IPR011990">
    <property type="entry name" value="TPR-like_helical_dom_sf"/>
</dbReference>
<name>A0A1C2G3U4_9GAMM</name>
<evidence type="ECO:0000313" key="1">
    <source>
        <dbReference type="EMBL" id="RCN58348.1"/>
    </source>
</evidence>
<keyword evidence="2" id="KW-1185">Reference proteome</keyword>